<dbReference type="EMBL" id="KV929080">
    <property type="protein sequence ID" value="PIO34910.1"/>
    <property type="molecule type" value="Genomic_DNA"/>
</dbReference>
<dbReference type="InterPro" id="IPR049883">
    <property type="entry name" value="NOTCH1_EGF-like"/>
</dbReference>
<dbReference type="InterPro" id="IPR018097">
    <property type="entry name" value="EGF_Ca-bd_CS"/>
</dbReference>
<dbReference type="Pfam" id="PF07645">
    <property type="entry name" value="EGF_CA"/>
    <property type="match status" value="1"/>
</dbReference>
<evidence type="ECO:0000313" key="9">
    <source>
        <dbReference type="Proteomes" id="UP000228934"/>
    </source>
</evidence>
<reference evidence="9" key="1">
    <citation type="journal article" date="2017" name="Nat. Commun.">
        <title>The North American bullfrog draft genome provides insight into hormonal regulation of long noncoding RNA.</title>
        <authorList>
            <person name="Hammond S.A."/>
            <person name="Warren R.L."/>
            <person name="Vandervalk B.P."/>
            <person name="Kucuk E."/>
            <person name="Khan H."/>
            <person name="Gibb E.A."/>
            <person name="Pandoh P."/>
            <person name="Kirk H."/>
            <person name="Zhao Y."/>
            <person name="Jones M."/>
            <person name="Mungall A.J."/>
            <person name="Coope R."/>
            <person name="Pleasance S."/>
            <person name="Moore R.A."/>
            <person name="Holt R.A."/>
            <person name="Round J.M."/>
            <person name="Ohora S."/>
            <person name="Walle B.V."/>
            <person name="Veldhoen N."/>
            <person name="Helbing C.C."/>
            <person name="Birol I."/>
        </authorList>
    </citation>
    <scope>NUCLEOTIDE SEQUENCE [LARGE SCALE GENOMIC DNA]</scope>
</reference>
<name>A0A2G9S475_AQUCT</name>
<dbReference type="SMART" id="SM00179">
    <property type="entry name" value="EGF_CA"/>
    <property type="match status" value="1"/>
</dbReference>
<protein>
    <recommendedName>
        <fullName evidence="7">EGF-like domain-containing protein</fullName>
    </recommendedName>
</protein>
<evidence type="ECO:0000256" key="3">
    <source>
        <dbReference type="ARBA" id="ARBA00022737"/>
    </source>
</evidence>
<keyword evidence="5" id="KW-0325">Glycoprotein</keyword>
<dbReference type="Gene3D" id="2.10.25.10">
    <property type="entry name" value="Laminin"/>
    <property type="match status" value="1"/>
</dbReference>
<accession>A0A2G9S475</accession>
<keyword evidence="3" id="KW-0677">Repeat</keyword>
<dbReference type="PROSITE" id="PS50026">
    <property type="entry name" value="EGF_3"/>
    <property type="match status" value="1"/>
</dbReference>
<dbReference type="CDD" id="cd00054">
    <property type="entry name" value="EGF_CA"/>
    <property type="match status" value="1"/>
</dbReference>
<organism evidence="8 9">
    <name type="scientific">Aquarana catesbeiana</name>
    <name type="common">American bullfrog</name>
    <name type="synonym">Rana catesbeiana</name>
    <dbReference type="NCBI Taxonomy" id="8400"/>
    <lineage>
        <taxon>Eukaryota</taxon>
        <taxon>Metazoa</taxon>
        <taxon>Chordata</taxon>
        <taxon>Craniata</taxon>
        <taxon>Vertebrata</taxon>
        <taxon>Euteleostomi</taxon>
        <taxon>Amphibia</taxon>
        <taxon>Batrachia</taxon>
        <taxon>Anura</taxon>
        <taxon>Neobatrachia</taxon>
        <taxon>Ranoidea</taxon>
        <taxon>Ranidae</taxon>
        <taxon>Aquarana</taxon>
    </lineage>
</organism>
<evidence type="ECO:0000259" key="7">
    <source>
        <dbReference type="PROSITE" id="PS50026"/>
    </source>
</evidence>
<dbReference type="InterPro" id="IPR000152">
    <property type="entry name" value="EGF-type_Asp/Asn_hydroxyl_site"/>
</dbReference>
<dbReference type="InterPro" id="IPR001881">
    <property type="entry name" value="EGF-like_Ca-bd_dom"/>
</dbReference>
<comment type="caution">
    <text evidence="6">Lacks conserved residue(s) required for the propagation of feature annotation.</text>
</comment>
<proteinExistence type="predicted"/>
<dbReference type="AlphaFoldDB" id="A0A2G9S475"/>
<keyword evidence="2" id="KW-0732">Signal</keyword>
<sequence>MNAKHSLIGQSGDYDVTTPPRPIRECLTFIKENRKYSVNGIDINECIAYPGSCAPGTCQNLEGSFRCICPVGYEVQGDNCLGKF</sequence>
<dbReference type="GO" id="GO:0005509">
    <property type="term" value="F:calcium ion binding"/>
    <property type="evidence" value="ECO:0007669"/>
    <property type="project" value="InterPro"/>
</dbReference>
<evidence type="ECO:0000256" key="2">
    <source>
        <dbReference type="ARBA" id="ARBA00022729"/>
    </source>
</evidence>
<dbReference type="PROSITE" id="PS00010">
    <property type="entry name" value="ASX_HYDROXYL"/>
    <property type="match status" value="1"/>
</dbReference>
<keyword evidence="9" id="KW-1185">Reference proteome</keyword>
<dbReference type="SMART" id="SM00181">
    <property type="entry name" value="EGF"/>
    <property type="match status" value="1"/>
</dbReference>
<evidence type="ECO:0000313" key="8">
    <source>
        <dbReference type="EMBL" id="PIO34910.1"/>
    </source>
</evidence>
<keyword evidence="1 6" id="KW-0245">EGF-like domain</keyword>
<evidence type="ECO:0000256" key="4">
    <source>
        <dbReference type="ARBA" id="ARBA00023157"/>
    </source>
</evidence>
<dbReference type="FunFam" id="2.10.25.10:FF:000017">
    <property type="entry name" value="latent-transforming growth factor beta-binding protein 4 isoform X1"/>
    <property type="match status" value="1"/>
</dbReference>
<keyword evidence="4" id="KW-1015">Disulfide bond</keyword>
<dbReference type="Proteomes" id="UP000228934">
    <property type="component" value="Unassembled WGS sequence"/>
</dbReference>
<gene>
    <name evidence="8" type="ORF">AB205_0047300</name>
</gene>
<feature type="domain" description="EGF-like" evidence="7">
    <location>
        <begin position="42"/>
        <end position="81"/>
    </location>
</feature>
<evidence type="ECO:0000256" key="1">
    <source>
        <dbReference type="ARBA" id="ARBA00022536"/>
    </source>
</evidence>
<dbReference type="PROSITE" id="PS01186">
    <property type="entry name" value="EGF_2"/>
    <property type="match status" value="1"/>
</dbReference>
<evidence type="ECO:0000256" key="6">
    <source>
        <dbReference type="PROSITE-ProRule" id="PRU00076"/>
    </source>
</evidence>
<evidence type="ECO:0000256" key="5">
    <source>
        <dbReference type="ARBA" id="ARBA00023180"/>
    </source>
</evidence>
<dbReference type="InterPro" id="IPR000742">
    <property type="entry name" value="EGF"/>
</dbReference>
<dbReference type="SUPFAM" id="SSF57196">
    <property type="entry name" value="EGF/Laminin"/>
    <property type="match status" value="1"/>
</dbReference>
<dbReference type="PROSITE" id="PS01187">
    <property type="entry name" value="EGF_CA"/>
    <property type="match status" value="1"/>
</dbReference>
<dbReference type="OrthoDB" id="10045365at2759"/>